<dbReference type="EMBL" id="CP138858">
    <property type="protein sequence ID" value="WPJ94396.1"/>
    <property type="molecule type" value="Genomic_DNA"/>
</dbReference>
<feature type="compositionally biased region" description="Basic and acidic residues" evidence="2">
    <location>
        <begin position="773"/>
        <end position="783"/>
    </location>
</feature>
<dbReference type="Pfam" id="PF20720">
    <property type="entry name" value="nSTAND3"/>
    <property type="match status" value="1"/>
</dbReference>
<organism evidence="4 5">
    <name type="scientific">Coraliomargarita algicola</name>
    <dbReference type="NCBI Taxonomy" id="3092156"/>
    <lineage>
        <taxon>Bacteria</taxon>
        <taxon>Pseudomonadati</taxon>
        <taxon>Verrucomicrobiota</taxon>
        <taxon>Opitutia</taxon>
        <taxon>Puniceicoccales</taxon>
        <taxon>Coraliomargaritaceae</taxon>
        <taxon>Coraliomargarita</taxon>
    </lineage>
</organism>
<gene>
    <name evidence="4" type="ORF">SH580_13230</name>
</gene>
<evidence type="ECO:0000256" key="1">
    <source>
        <dbReference type="SAM" id="Coils"/>
    </source>
</evidence>
<evidence type="ECO:0000256" key="2">
    <source>
        <dbReference type="SAM" id="MobiDB-lite"/>
    </source>
</evidence>
<evidence type="ECO:0000313" key="5">
    <source>
        <dbReference type="Proteomes" id="UP001324993"/>
    </source>
</evidence>
<keyword evidence="1" id="KW-0175">Coiled coil</keyword>
<feature type="compositionally biased region" description="Acidic residues" evidence="2">
    <location>
        <begin position="745"/>
        <end position="757"/>
    </location>
</feature>
<dbReference type="RefSeq" id="WP_319831329.1">
    <property type="nucleotide sequence ID" value="NZ_CP138858.1"/>
</dbReference>
<name>A0ABZ0RG65_9BACT</name>
<proteinExistence type="predicted"/>
<dbReference type="Proteomes" id="UP001324993">
    <property type="component" value="Chromosome"/>
</dbReference>
<dbReference type="InterPro" id="IPR049050">
    <property type="entry name" value="nSTAND3"/>
</dbReference>
<keyword evidence="5" id="KW-1185">Reference proteome</keyword>
<protein>
    <recommendedName>
        <fullName evidence="3">Novel STAND NTPase 3 domain-containing protein</fullName>
    </recommendedName>
</protein>
<accession>A0ABZ0RG65</accession>
<feature type="region of interest" description="Disordered" evidence="2">
    <location>
        <begin position="736"/>
        <end position="783"/>
    </location>
</feature>
<feature type="domain" description="Novel STAND NTPase 3" evidence="3">
    <location>
        <begin position="202"/>
        <end position="358"/>
    </location>
</feature>
<feature type="coiled-coil region" evidence="1">
    <location>
        <begin position="87"/>
        <end position="114"/>
    </location>
</feature>
<reference evidence="4 5" key="1">
    <citation type="submission" date="2023-11" db="EMBL/GenBank/DDBJ databases">
        <title>Coraliomargarita sp. nov., isolated from marine algae.</title>
        <authorList>
            <person name="Lee J.K."/>
            <person name="Baek J.H."/>
            <person name="Kim J.M."/>
            <person name="Choi D.G."/>
            <person name="Jeon C.O."/>
        </authorList>
    </citation>
    <scope>NUCLEOTIDE SEQUENCE [LARGE SCALE GENOMIC DNA]</scope>
    <source>
        <strain evidence="4 5">J2-16</strain>
    </source>
</reference>
<evidence type="ECO:0000313" key="4">
    <source>
        <dbReference type="EMBL" id="WPJ94396.1"/>
    </source>
</evidence>
<sequence length="783" mass="88039">MSEAQISTVEPAKAQASKITFELHTLGWEAFQNLCGCVLRENLGQTYTVFSSTNDAGQDGAFQGTWEQKGKESYAGRFVVQCKFTCKRDSSLSLSNLEDELEKAERLAAADHASTYLLVTNAKVSGASDKLIREAFLKIPKIKHFDILGEEWLTDQIRESRRLRALVPRLYGLGDLSQILDERVYQQANELLQSWKENLAKFVPTAAHRKSVEALQNKRFVMLLGDPMAGKSTISAALALAAADNWGCSPVFATDPDDFKRHWNPDEPKQFFWIDDAFGQTQYNGALAQGWNRVFPLLATAIKKGARVVFTSRTNIYNAAKRDLKLSSFPLLTDSQVLVEVEKLGLPEKERILYNHLRMGEQPVEFRAKVKPFLPAFAEHPKFLPEIARRLGDPAFTQDLSVSEAALSLFVEEPTQFLIDVIKQLSDSEFAALALIFMRSGQALIPLELDQNEGGALAVINAGVADLRLALVSLEGVLVKKAYDAGSRSWKFSHPTIREAIASIISSEDDLLDIYLAGAKASEIVNECACGVSEMGEAKILIPPHRFSLVIEKLDAPDSDAFRFNYYLCRFLGTRCSKEFLALWVKTAKSYHSDFIQRPRNPASNSNFCSLISKLKEFDLLDENIRLNFIKSIRSVLENDLDSTGLDPDFSNLLSSAERAELLDFLRHKVLPIAKDVVDDYEADFDPEYDEPSYYLDDLDGNIRRLYDLFDEEKDEDDIAIDYIDEAYDEIREAVDRLEEKAAEATDEDDDEEEENQDMASSTDQEIEDDELDARSIFDDVDA</sequence>
<evidence type="ECO:0000259" key="3">
    <source>
        <dbReference type="Pfam" id="PF20720"/>
    </source>
</evidence>